<dbReference type="GO" id="GO:0061665">
    <property type="term" value="F:SUMO ligase activity"/>
    <property type="evidence" value="ECO:0007669"/>
    <property type="project" value="TreeGrafter"/>
</dbReference>
<reference evidence="15" key="1">
    <citation type="submission" date="2017-09" db="EMBL/GenBank/DDBJ databases">
        <title>Polyketide synthases of a Diaporthe helianthi virulent isolate.</title>
        <authorList>
            <person name="Baroncelli R."/>
        </authorList>
    </citation>
    <scope>NUCLEOTIDE SEQUENCE [LARGE SCALE GENOMIC DNA]</scope>
    <source>
        <strain evidence="15">7/96</strain>
    </source>
</reference>
<gene>
    <name evidence="15" type="ORF">DHEL01_v203819</name>
</gene>
<evidence type="ECO:0000256" key="2">
    <source>
        <dbReference type="ARBA" id="ARBA00004718"/>
    </source>
</evidence>
<evidence type="ECO:0000313" key="15">
    <source>
        <dbReference type="EMBL" id="POS77791.1"/>
    </source>
</evidence>
<name>A0A2P5I5L6_DIAHE</name>
<dbReference type="AlphaFoldDB" id="A0A2P5I5L6"/>
<dbReference type="EMBL" id="MAVT02000240">
    <property type="protein sequence ID" value="POS77791.1"/>
    <property type="molecule type" value="Genomic_DNA"/>
</dbReference>
<keyword evidence="10" id="KW-0697">Rotamase</keyword>
<comment type="similarity">
    <text evidence="3">Belongs to the NSE2 family.</text>
</comment>
<dbReference type="PROSITE" id="PS51044">
    <property type="entry name" value="ZF_SP_RING"/>
    <property type="match status" value="1"/>
</dbReference>
<keyword evidence="8" id="KW-0833">Ubl conjugation pathway</keyword>
<dbReference type="GO" id="GO:0016567">
    <property type="term" value="P:protein ubiquitination"/>
    <property type="evidence" value="ECO:0007669"/>
    <property type="project" value="InterPro"/>
</dbReference>
<sequence>MLGSQRRAVRGSASQRSRQQPRQGQQDSLDLPPYEPPRCPLAPDFMRQLNEFCTGRINDTYEKQIAESATLLGSTAYRVNERVTNRRKVAAEDTARAAKRKHGAEDGEGDEAAAAAERAESAVRELEGEALELATQIEEAMREALDMQATLEDEKSTLRKLPELVAQRQQEVAEQAQQDRDADEEGAADPPDVPGVPTLDVLKEACDAKAAEYDRLSPYDKYATNNKYIDFRQSWHEGLYQNPDEIPLPDPTRWFDRDGRPRLEARRDDEQGGEGADEDGDQDGDEEEEDDEIQIAREKRSFRCPLSLAIMREPFTCRICKHSFERSAITEYIKGPNGRGRVAKCPVPGCNVAQMTLNDFYPDDVLLRKIKRAEQAEREATARSSDQEDDEGEEVEGEEVEGGEGEGEEDDDEEDSYVSRASRASTAKRAKTERRRGGVVESDDEIDS</sequence>
<dbReference type="OrthoDB" id="26899at2759"/>
<dbReference type="GO" id="GO:0003755">
    <property type="term" value="F:peptidyl-prolyl cis-trans isomerase activity"/>
    <property type="evidence" value="ECO:0007669"/>
    <property type="project" value="UniProtKB-KW"/>
</dbReference>
<keyword evidence="6" id="KW-0479">Metal-binding</keyword>
<feature type="region of interest" description="Disordered" evidence="13">
    <location>
        <begin position="377"/>
        <end position="448"/>
    </location>
</feature>
<evidence type="ECO:0000256" key="9">
    <source>
        <dbReference type="ARBA" id="ARBA00022833"/>
    </source>
</evidence>
<evidence type="ECO:0000256" key="1">
    <source>
        <dbReference type="ARBA" id="ARBA00004123"/>
    </source>
</evidence>
<dbReference type="GO" id="GO:0008270">
    <property type="term" value="F:zinc ion binding"/>
    <property type="evidence" value="ECO:0007669"/>
    <property type="project" value="UniProtKB-KW"/>
</dbReference>
<dbReference type="Pfam" id="PF11789">
    <property type="entry name" value="zf-Nse"/>
    <property type="match status" value="1"/>
</dbReference>
<comment type="pathway">
    <text evidence="2">Protein modification; protein sumoylation.</text>
</comment>
<feature type="region of interest" description="Disordered" evidence="13">
    <location>
        <begin position="240"/>
        <end position="290"/>
    </location>
</feature>
<dbReference type="InterPro" id="IPR013083">
    <property type="entry name" value="Znf_RING/FYVE/PHD"/>
</dbReference>
<feature type="compositionally biased region" description="Acidic residues" evidence="13">
    <location>
        <begin position="387"/>
        <end position="416"/>
    </location>
</feature>
<evidence type="ECO:0000256" key="6">
    <source>
        <dbReference type="ARBA" id="ARBA00022723"/>
    </source>
</evidence>
<protein>
    <recommendedName>
        <fullName evidence="4">peptidylprolyl isomerase</fullName>
        <ecNumber evidence="4">5.2.1.8</ecNumber>
    </recommendedName>
</protein>
<proteinExistence type="inferred from homology"/>
<keyword evidence="11" id="KW-0539">Nucleus</keyword>
<feature type="compositionally biased region" description="Low complexity" evidence="13">
    <location>
        <begin position="1"/>
        <end position="26"/>
    </location>
</feature>
<dbReference type="GO" id="GO:0016925">
    <property type="term" value="P:protein sumoylation"/>
    <property type="evidence" value="ECO:0007669"/>
    <property type="project" value="UniProtKB-UniPathway"/>
</dbReference>
<feature type="region of interest" description="Disordered" evidence="13">
    <location>
        <begin position="88"/>
        <end position="121"/>
    </location>
</feature>
<keyword evidence="5" id="KW-0808">Transferase</keyword>
<feature type="region of interest" description="Disordered" evidence="13">
    <location>
        <begin position="168"/>
        <end position="198"/>
    </location>
</feature>
<dbReference type="GO" id="GO:0004842">
    <property type="term" value="F:ubiquitin-protein transferase activity"/>
    <property type="evidence" value="ECO:0007669"/>
    <property type="project" value="InterPro"/>
</dbReference>
<organism evidence="15 16">
    <name type="scientific">Diaporthe helianthi</name>
    <dbReference type="NCBI Taxonomy" id="158607"/>
    <lineage>
        <taxon>Eukaryota</taxon>
        <taxon>Fungi</taxon>
        <taxon>Dikarya</taxon>
        <taxon>Ascomycota</taxon>
        <taxon>Pezizomycotina</taxon>
        <taxon>Sordariomycetes</taxon>
        <taxon>Sordariomycetidae</taxon>
        <taxon>Diaporthales</taxon>
        <taxon>Diaporthaceae</taxon>
        <taxon>Diaporthe</taxon>
    </lineage>
</organism>
<dbReference type="CDD" id="cd16651">
    <property type="entry name" value="SPL-RING_NSE2"/>
    <property type="match status" value="1"/>
</dbReference>
<dbReference type="Gene3D" id="3.30.40.10">
    <property type="entry name" value="Zinc/RING finger domain, C3HC4 (zinc finger)"/>
    <property type="match status" value="1"/>
</dbReference>
<evidence type="ECO:0000256" key="10">
    <source>
        <dbReference type="ARBA" id="ARBA00023110"/>
    </source>
</evidence>
<dbReference type="InterPro" id="IPR004181">
    <property type="entry name" value="Znf_MIZ"/>
</dbReference>
<dbReference type="STRING" id="158607.A0A2P5I5L6"/>
<evidence type="ECO:0000313" key="16">
    <source>
        <dbReference type="Proteomes" id="UP000094444"/>
    </source>
</evidence>
<evidence type="ECO:0000256" key="5">
    <source>
        <dbReference type="ARBA" id="ARBA00022679"/>
    </source>
</evidence>
<evidence type="ECO:0000256" key="12">
    <source>
        <dbReference type="PROSITE-ProRule" id="PRU00452"/>
    </source>
</evidence>
<dbReference type="SUPFAM" id="SSF57850">
    <property type="entry name" value="RING/U-box"/>
    <property type="match status" value="1"/>
</dbReference>
<evidence type="ECO:0000256" key="3">
    <source>
        <dbReference type="ARBA" id="ARBA00008212"/>
    </source>
</evidence>
<accession>A0A2P5I5L6</accession>
<keyword evidence="10" id="KW-0413">Isomerase</keyword>
<comment type="caution">
    <text evidence="15">The sequence shown here is derived from an EMBL/GenBank/DDBJ whole genome shotgun (WGS) entry which is preliminary data.</text>
</comment>
<feature type="compositionally biased region" description="Acidic residues" evidence="13">
    <location>
        <begin position="271"/>
        <end position="290"/>
    </location>
</feature>
<evidence type="ECO:0000256" key="4">
    <source>
        <dbReference type="ARBA" id="ARBA00013194"/>
    </source>
</evidence>
<dbReference type="SMART" id="SM00504">
    <property type="entry name" value="Ubox"/>
    <property type="match status" value="1"/>
</dbReference>
<keyword evidence="7 12" id="KW-0863">Zinc-finger</keyword>
<dbReference type="GO" id="GO:0000724">
    <property type="term" value="P:double-strand break repair via homologous recombination"/>
    <property type="evidence" value="ECO:0007669"/>
    <property type="project" value="InterPro"/>
</dbReference>
<keyword evidence="9" id="KW-0862">Zinc</keyword>
<dbReference type="PANTHER" id="PTHR21330">
    <property type="entry name" value="E3 SUMO-PROTEIN LIGASE NSE2"/>
    <property type="match status" value="1"/>
</dbReference>
<evidence type="ECO:0000256" key="7">
    <source>
        <dbReference type="ARBA" id="ARBA00022771"/>
    </source>
</evidence>
<feature type="compositionally biased region" description="Basic and acidic residues" evidence="13">
    <location>
        <begin position="253"/>
        <end position="270"/>
    </location>
</feature>
<feature type="domain" description="SP-RING-type" evidence="14">
    <location>
        <begin position="289"/>
        <end position="375"/>
    </location>
</feature>
<dbReference type="UniPathway" id="UPA00886"/>
<dbReference type="GO" id="GO:0005634">
    <property type="term" value="C:nucleus"/>
    <property type="evidence" value="ECO:0007669"/>
    <property type="project" value="UniProtKB-SubCell"/>
</dbReference>
<evidence type="ECO:0000256" key="13">
    <source>
        <dbReference type="SAM" id="MobiDB-lite"/>
    </source>
</evidence>
<dbReference type="GO" id="GO:0030915">
    <property type="term" value="C:Smc5-Smc6 complex"/>
    <property type="evidence" value="ECO:0007669"/>
    <property type="project" value="InterPro"/>
</dbReference>
<evidence type="ECO:0000256" key="11">
    <source>
        <dbReference type="ARBA" id="ARBA00023242"/>
    </source>
</evidence>
<evidence type="ECO:0000256" key="8">
    <source>
        <dbReference type="ARBA" id="ARBA00022786"/>
    </source>
</evidence>
<dbReference type="InterPro" id="IPR026846">
    <property type="entry name" value="Nse2(Mms21)"/>
</dbReference>
<feature type="region of interest" description="Disordered" evidence="13">
    <location>
        <begin position="1"/>
        <end position="43"/>
    </location>
</feature>
<dbReference type="Proteomes" id="UP000094444">
    <property type="component" value="Unassembled WGS sequence"/>
</dbReference>
<dbReference type="InterPro" id="IPR003613">
    <property type="entry name" value="Ubox_domain"/>
</dbReference>
<comment type="subcellular location">
    <subcellularLocation>
        <location evidence="1">Nucleus</location>
    </subcellularLocation>
</comment>
<keyword evidence="16" id="KW-1185">Reference proteome</keyword>
<dbReference type="EC" id="5.2.1.8" evidence="4"/>
<dbReference type="InParanoid" id="A0A2P5I5L6"/>
<evidence type="ECO:0000259" key="14">
    <source>
        <dbReference type="PROSITE" id="PS51044"/>
    </source>
</evidence>
<dbReference type="PANTHER" id="PTHR21330:SF1">
    <property type="entry name" value="E3 SUMO-PROTEIN LIGASE NSE2"/>
    <property type="match status" value="1"/>
</dbReference>